<accession>A0A8T0E9T2</accession>
<protein>
    <submittedName>
        <fullName evidence="1">Uncharacterized protein</fullName>
    </submittedName>
</protein>
<sequence length="97" mass="10664">MRVWLLIRLGEANTVITADLIGNMDDLVRSDWLVTLRLLTVKMDVSVGIVHDRLSEGVHAVASETADRPTQGTQCGVSSSTSVSAFFSSLTKQRVWF</sequence>
<evidence type="ECO:0000313" key="1">
    <source>
        <dbReference type="EMBL" id="KAF8767211.1"/>
    </source>
</evidence>
<reference evidence="1" key="1">
    <citation type="journal article" date="2020" name="bioRxiv">
        <title>Chromosome-level reference genome of the European wasp spider Argiope bruennichi: a resource for studies on range expansion and evolutionary adaptation.</title>
        <authorList>
            <person name="Sheffer M.M."/>
            <person name="Hoppe A."/>
            <person name="Krehenwinkel H."/>
            <person name="Uhl G."/>
            <person name="Kuss A.W."/>
            <person name="Jensen L."/>
            <person name="Jensen C."/>
            <person name="Gillespie R.G."/>
            <person name="Hoff K.J."/>
            <person name="Prost S."/>
        </authorList>
    </citation>
    <scope>NUCLEOTIDE SEQUENCE</scope>
</reference>
<name>A0A8T0E9T2_ARGBR</name>
<proteinExistence type="predicted"/>
<keyword evidence="2" id="KW-1185">Reference proteome</keyword>
<organism evidence="1 2">
    <name type="scientific">Argiope bruennichi</name>
    <name type="common">Wasp spider</name>
    <name type="synonym">Aranea bruennichi</name>
    <dbReference type="NCBI Taxonomy" id="94029"/>
    <lineage>
        <taxon>Eukaryota</taxon>
        <taxon>Metazoa</taxon>
        <taxon>Ecdysozoa</taxon>
        <taxon>Arthropoda</taxon>
        <taxon>Chelicerata</taxon>
        <taxon>Arachnida</taxon>
        <taxon>Araneae</taxon>
        <taxon>Araneomorphae</taxon>
        <taxon>Entelegynae</taxon>
        <taxon>Araneoidea</taxon>
        <taxon>Araneidae</taxon>
        <taxon>Argiope</taxon>
    </lineage>
</organism>
<dbReference type="EMBL" id="JABXBU010002230">
    <property type="protein sequence ID" value="KAF8767211.1"/>
    <property type="molecule type" value="Genomic_DNA"/>
</dbReference>
<dbReference type="Proteomes" id="UP000807504">
    <property type="component" value="Unassembled WGS sequence"/>
</dbReference>
<gene>
    <name evidence="1" type="ORF">HNY73_020197</name>
</gene>
<comment type="caution">
    <text evidence="1">The sequence shown here is derived from an EMBL/GenBank/DDBJ whole genome shotgun (WGS) entry which is preliminary data.</text>
</comment>
<evidence type="ECO:0000313" key="2">
    <source>
        <dbReference type="Proteomes" id="UP000807504"/>
    </source>
</evidence>
<dbReference type="AlphaFoldDB" id="A0A8T0E9T2"/>
<reference evidence="1" key="2">
    <citation type="submission" date="2020-06" db="EMBL/GenBank/DDBJ databases">
        <authorList>
            <person name="Sheffer M."/>
        </authorList>
    </citation>
    <scope>NUCLEOTIDE SEQUENCE</scope>
</reference>